<organism evidence="6 7">
    <name type="scientific">Emericella nidulans (strain FGSC A4 / ATCC 38163 / CBS 112.46 / NRRL 194 / M139)</name>
    <name type="common">Aspergillus nidulans</name>
    <dbReference type="NCBI Taxonomy" id="227321"/>
    <lineage>
        <taxon>Eukaryota</taxon>
        <taxon>Fungi</taxon>
        <taxon>Dikarya</taxon>
        <taxon>Ascomycota</taxon>
        <taxon>Pezizomycotina</taxon>
        <taxon>Eurotiomycetes</taxon>
        <taxon>Eurotiomycetidae</taxon>
        <taxon>Eurotiales</taxon>
        <taxon>Aspergillaceae</taxon>
        <taxon>Aspergillus</taxon>
        <taxon>Aspergillus subgen. Nidulantes</taxon>
    </lineage>
</organism>
<dbReference type="Pfam" id="PF22939">
    <property type="entry name" value="WHD_GPIID"/>
    <property type="match status" value="1"/>
</dbReference>
<feature type="domain" description="Nephrocystin 3-like N-terminal" evidence="5">
    <location>
        <begin position="83"/>
        <end position="169"/>
    </location>
</feature>
<evidence type="ECO:0000256" key="2">
    <source>
        <dbReference type="ARBA" id="ARBA00023043"/>
    </source>
</evidence>
<dbReference type="GeneID" id="2874247"/>
<feature type="repeat" description="ANK" evidence="3">
    <location>
        <begin position="573"/>
        <end position="605"/>
    </location>
</feature>
<dbReference type="Proteomes" id="UP000000560">
    <property type="component" value="Chromosome VI"/>
</dbReference>
<keyword evidence="7" id="KW-1185">Reference proteome</keyword>
<gene>
    <name evidence="6" type="ORF">ANIA_03267</name>
</gene>
<dbReference type="PANTHER" id="PTHR24198">
    <property type="entry name" value="ANKYRIN REPEAT AND PROTEIN KINASE DOMAIN-CONTAINING PROTEIN"/>
    <property type="match status" value="1"/>
</dbReference>
<dbReference type="PROSITE" id="PS50297">
    <property type="entry name" value="ANK_REP_REGION"/>
    <property type="match status" value="6"/>
</dbReference>
<reference evidence="7" key="2">
    <citation type="journal article" date="2009" name="Fungal Genet. Biol.">
        <title>The 2008 update of the Aspergillus nidulans genome annotation: a community effort.</title>
        <authorList>
            <person name="Wortman J.R."/>
            <person name="Gilsenan J.M."/>
            <person name="Joardar V."/>
            <person name="Deegan J."/>
            <person name="Clutterbuck J."/>
            <person name="Andersen M.R."/>
            <person name="Archer D."/>
            <person name="Bencina M."/>
            <person name="Braus G."/>
            <person name="Coutinho P."/>
            <person name="von Dohren H."/>
            <person name="Doonan J."/>
            <person name="Driessen A.J."/>
            <person name="Durek P."/>
            <person name="Espeso E."/>
            <person name="Fekete E."/>
            <person name="Flipphi M."/>
            <person name="Estrada C.G."/>
            <person name="Geysens S."/>
            <person name="Goldman G."/>
            <person name="de Groot P.W."/>
            <person name="Hansen K."/>
            <person name="Harris S.D."/>
            <person name="Heinekamp T."/>
            <person name="Helmstaedt K."/>
            <person name="Henrissat B."/>
            <person name="Hofmann G."/>
            <person name="Homan T."/>
            <person name="Horio T."/>
            <person name="Horiuchi H."/>
            <person name="James S."/>
            <person name="Jones M."/>
            <person name="Karaffa L."/>
            <person name="Karanyi Z."/>
            <person name="Kato M."/>
            <person name="Keller N."/>
            <person name="Kelly D.E."/>
            <person name="Kiel J.A."/>
            <person name="Kim J.M."/>
            <person name="van der Klei I.J."/>
            <person name="Klis F.M."/>
            <person name="Kovalchuk A."/>
            <person name="Krasevec N."/>
            <person name="Kubicek C.P."/>
            <person name="Liu B."/>
            <person name="Maccabe A."/>
            <person name="Meyer V."/>
            <person name="Mirabito P."/>
            <person name="Miskei M."/>
            <person name="Mos M."/>
            <person name="Mullins J."/>
            <person name="Nelson D.R."/>
            <person name="Nielsen J."/>
            <person name="Oakley B.R."/>
            <person name="Osmani S.A."/>
            <person name="Pakula T."/>
            <person name="Paszewski A."/>
            <person name="Paulsen I."/>
            <person name="Pilsyk S."/>
            <person name="Pocsi I."/>
            <person name="Punt P.J."/>
            <person name="Ram A.F."/>
            <person name="Ren Q."/>
            <person name="Robellet X."/>
            <person name="Robson G."/>
            <person name="Seiboth B."/>
            <person name="van Solingen P."/>
            <person name="Specht T."/>
            <person name="Sun J."/>
            <person name="Taheri-Talesh N."/>
            <person name="Takeshita N."/>
            <person name="Ussery D."/>
            <person name="vanKuyk P.A."/>
            <person name="Visser H."/>
            <person name="van de Vondervoort P.J."/>
            <person name="de Vries R.P."/>
            <person name="Walton J."/>
            <person name="Xiang X."/>
            <person name="Xiong Y."/>
            <person name="Zeng A.P."/>
            <person name="Brandt B.W."/>
            <person name="Cornell M.J."/>
            <person name="van den Hondel C.A."/>
            <person name="Visser J."/>
            <person name="Oliver S.G."/>
            <person name="Turner G."/>
        </authorList>
    </citation>
    <scope>GENOME REANNOTATION</scope>
    <source>
        <strain evidence="7">FGSC A4 / ATCC 38163 / CBS 112.46 / NRRL 194 / M139</strain>
    </source>
</reference>
<name>C8VI37_EMENI</name>
<dbReference type="OMA" id="ECRTRIT"/>
<dbReference type="Pfam" id="PF24883">
    <property type="entry name" value="NPHP3_N"/>
    <property type="match status" value="1"/>
</dbReference>
<proteinExistence type="predicted"/>
<dbReference type="EMBL" id="BN001306">
    <property type="protein sequence ID" value="CBF83068.1"/>
    <property type="molecule type" value="Genomic_DNA"/>
</dbReference>
<dbReference type="InterPro" id="IPR002110">
    <property type="entry name" value="Ankyrin_rpt"/>
</dbReference>
<sequence>MGEPLSIASGVAGLLSLGIQVTQSLISFYSAYKDQDSDLNQITQNLGNLLVIFTSIDGALQNRCPRIDRELVESIHRSIWECTGIWFIESHYFKNWLMESNSFLWINGFAGCGKSVLCSTAIQSTFHEAQRRHNVGIGFFYFTFRDDTGSVYATESKFRYVQCHLIDLKRARNQNQLEKCLRSLPRDLDETYERILCSIDEDYATDVQRILTVLCVSKRPLKVQELVDAHAIDLTQPPHLEREGRSYGQEDLIDICRGLVEVVVISENNGEKTSVARIAHFSVQEYLQSERVLQQQAKAFAIQKKRANSEMARICLAYLLEPELAESPLDEKRLSEFPLAHYAALHWYDHFREGSGMESAAEGLILRLFGGRAKSFLTWVRLHDLDRQPKKTVDLNRAVEDIPTPVYYTALLGLQSTLDALIASVADATTVMGTLNARGGYYGNPLQAASARGHEKIVQILLDHGADVNAQGGKYRNALLAASVEGHGKIVHILLNQGADINAQNGYYGSAFQAALVQGHEKIVQVLLQQVANVNTQDGIYANALRAASARGYEKIVQILLDKRADVNAQGGEYGNALLAASVEGHEKIVQFLLEQGADANTQVEWYGNALQVASSKGHEMVVQILLDYGADINAQSGRYGNALQAASAEGYERTVHILLDYGANVNAQGGLYGNALQAASSQGHEELVQILLHQGADINAQGGRYSSALQAASAEGFEMVVQILLDQGADVNAQGGELTMPFKLLLSRSVKPSSPPTRDEIVQLT</sequence>
<dbReference type="KEGG" id="ani:ANIA_03267"/>
<dbReference type="PANTHER" id="PTHR24198:SF165">
    <property type="entry name" value="ANKYRIN REPEAT-CONTAINING PROTEIN-RELATED"/>
    <property type="match status" value="1"/>
</dbReference>
<feature type="repeat" description="ANK" evidence="3">
    <location>
        <begin position="675"/>
        <end position="704"/>
    </location>
</feature>
<dbReference type="Gene3D" id="1.25.40.20">
    <property type="entry name" value="Ankyrin repeat-containing domain"/>
    <property type="match status" value="3"/>
</dbReference>
<dbReference type="InterPro" id="IPR056884">
    <property type="entry name" value="NPHP3-like_N"/>
</dbReference>
<reference evidence="7" key="1">
    <citation type="journal article" date="2005" name="Nature">
        <title>Sequencing of Aspergillus nidulans and comparative analysis with A. fumigatus and A. oryzae.</title>
        <authorList>
            <person name="Galagan J.E."/>
            <person name="Calvo S.E."/>
            <person name="Cuomo C."/>
            <person name="Ma L.J."/>
            <person name="Wortman J.R."/>
            <person name="Batzoglou S."/>
            <person name="Lee S.I."/>
            <person name="Basturkmen M."/>
            <person name="Spevak C.C."/>
            <person name="Clutterbuck J."/>
            <person name="Kapitonov V."/>
            <person name="Jurka J."/>
            <person name="Scazzocchio C."/>
            <person name="Farman M."/>
            <person name="Butler J."/>
            <person name="Purcell S."/>
            <person name="Harris S."/>
            <person name="Braus G.H."/>
            <person name="Draht O."/>
            <person name="Busch S."/>
            <person name="D'Enfert C."/>
            <person name="Bouchier C."/>
            <person name="Goldman G.H."/>
            <person name="Bell-Pedersen D."/>
            <person name="Griffiths-Jones S."/>
            <person name="Doonan J.H."/>
            <person name="Yu J."/>
            <person name="Vienken K."/>
            <person name="Pain A."/>
            <person name="Freitag M."/>
            <person name="Selker E.U."/>
            <person name="Archer D.B."/>
            <person name="Penalva M.A."/>
            <person name="Oakley B.R."/>
            <person name="Momany M."/>
            <person name="Tanaka T."/>
            <person name="Kumagai T."/>
            <person name="Asai K."/>
            <person name="Machida M."/>
            <person name="Nierman W.C."/>
            <person name="Denning D.W."/>
            <person name="Caddick M."/>
            <person name="Hynes M."/>
            <person name="Paoletti M."/>
            <person name="Fischer R."/>
            <person name="Miller B."/>
            <person name="Dyer P."/>
            <person name="Sachs M.S."/>
            <person name="Osmani S.A."/>
            <person name="Birren B.W."/>
        </authorList>
    </citation>
    <scope>NUCLEOTIDE SEQUENCE [LARGE SCALE GENOMIC DNA]</scope>
    <source>
        <strain evidence="7">FGSC A4 / ATCC 38163 / CBS 112.46 / NRRL 194 / M139</strain>
    </source>
</reference>
<evidence type="ECO:0000256" key="3">
    <source>
        <dbReference type="PROSITE-ProRule" id="PRU00023"/>
    </source>
</evidence>
<dbReference type="InParanoid" id="C8VI37"/>
<evidence type="ECO:0000256" key="1">
    <source>
        <dbReference type="ARBA" id="ARBA00022737"/>
    </source>
</evidence>
<dbReference type="Pfam" id="PF00023">
    <property type="entry name" value="Ank"/>
    <property type="match status" value="3"/>
</dbReference>
<feature type="repeat" description="ANK" evidence="3">
    <location>
        <begin position="441"/>
        <end position="473"/>
    </location>
</feature>
<dbReference type="PROSITE" id="PS50088">
    <property type="entry name" value="ANK_REPEAT"/>
    <property type="match status" value="7"/>
</dbReference>
<dbReference type="Pfam" id="PF12796">
    <property type="entry name" value="Ank_2"/>
    <property type="match status" value="2"/>
</dbReference>
<feature type="repeat" description="ANK" evidence="3">
    <location>
        <begin position="639"/>
        <end position="671"/>
    </location>
</feature>
<dbReference type="RefSeq" id="XP_660870.2">
    <property type="nucleotide sequence ID" value="XM_655778.2"/>
</dbReference>
<protein>
    <submittedName>
        <fullName evidence="6">Uncharacterized protein</fullName>
    </submittedName>
</protein>
<dbReference type="InterPro" id="IPR036770">
    <property type="entry name" value="Ankyrin_rpt-contain_sf"/>
</dbReference>
<keyword evidence="1" id="KW-0677">Repeat</keyword>
<dbReference type="OrthoDB" id="4772757at2759"/>
<evidence type="ECO:0000259" key="5">
    <source>
        <dbReference type="Pfam" id="PF24883"/>
    </source>
</evidence>
<feature type="repeat" description="ANK" evidence="3">
    <location>
        <begin position="474"/>
        <end position="506"/>
    </location>
</feature>
<dbReference type="SMART" id="SM00248">
    <property type="entry name" value="ANK"/>
    <property type="match status" value="9"/>
</dbReference>
<dbReference type="SUPFAM" id="SSF48403">
    <property type="entry name" value="Ankyrin repeat"/>
    <property type="match status" value="1"/>
</dbReference>
<evidence type="ECO:0000259" key="4">
    <source>
        <dbReference type="Pfam" id="PF22939"/>
    </source>
</evidence>
<dbReference type="AlphaFoldDB" id="C8VI37"/>
<feature type="domain" description="GPI inositol-deacylase winged helix" evidence="4">
    <location>
        <begin position="204"/>
        <end position="302"/>
    </location>
</feature>
<dbReference type="HOGENOM" id="CLU_000288_34_23_1"/>
<feature type="repeat" description="ANK" evidence="3">
    <location>
        <begin position="609"/>
        <end position="638"/>
    </location>
</feature>
<dbReference type="InterPro" id="IPR054471">
    <property type="entry name" value="GPIID_WHD"/>
</dbReference>
<keyword evidence="2 3" id="KW-0040">ANK repeat</keyword>
<evidence type="ECO:0000313" key="7">
    <source>
        <dbReference type="Proteomes" id="UP000000560"/>
    </source>
</evidence>
<accession>C8VI37</accession>
<evidence type="ECO:0000313" key="6">
    <source>
        <dbReference type="EMBL" id="CBF83068.1"/>
    </source>
</evidence>
<dbReference type="eggNOG" id="KOG0504">
    <property type="taxonomic scope" value="Eukaryota"/>
</dbReference>
<feature type="repeat" description="ANK" evidence="3">
    <location>
        <begin position="705"/>
        <end position="737"/>
    </location>
</feature>